<accession>A0AA39Q2C8</accession>
<evidence type="ECO:0000313" key="2">
    <source>
        <dbReference type="EMBL" id="KAK0494390.1"/>
    </source>
</evidence>
<evidence type="ECO:0000256" key="1">
    <source>
        <dbReference type="SAM" id="MobiDB-lite"/>
    </source>
</evidence>
<feature type="compositionally biased region" description="Basic residues" evidence="1">
    <location>
        <begin position="1"/>
        <end position="10"/>
    </location>
</feature>
<sequence length="276" mass="30832">MPDKGKKRSAPSHDAGEEDKGQCSKRLRTLTTLPPISKPSRLRSLDYPKARPRNRPRANANACRPTIALNPSTPLQIIPSESPYKLGSFDFWPITHQSLGGAAGNQPDYESIFNVLSMWQTQGIMDGGIRCFIPDLPNVQSPEEKGRMWLFRIMPHWEVGELAISSFALTDAFKCDIANFPRHRDGEIVESVIGNSFIPMTGVVYTSRGVFKMNCSPVWTELHNSGENNGLGIELCEVFEGYLEMAVTYDPSVVQDYDSGNGHIFRSGLWGIRSRR</sequence>
<dbReference type="Proteomes" id="UP001175228">
    <property type="component" value="Unassembled WGS sequence"/>
</dbReference>
<feature type="region of interest" description="Disordered" evidence="1">
    <location>
        <begin position="1"/>
        <end position="61"/>
    </location>
</feature>
<evidence type="ECO:0000313" key="3">
    <source>
        <dbReference type="Proteomes" id="UP001175228"/>
    </source>
</evidence>
<protein>
    <submittedName>
        <fullName evidence="2">Uncharacterized protein</fullName>
    </submittedName>
</protein>
<name>A0AA39Q2C8_9AGAR</name>
<proteinExistence type="predicted"/>
<dbReference type="AlphaFoldDB" id="A0AA39Q2C8"/>
<reference evidence="2" key="1">
    <citation type="submission" date="2023-06" db="EMBL/GenBank/DDBJ databases">
        <authorList>
            <consortium name="Lawrence Berkeley National Laboratory"/>
            <person name="Ahrendt S."/>
            <person name="Sahu N."/>
            <person name="Indic B."/>
            <person name="Wong-Bajracharya J."/>
            <person name="Merenyi Z."/>
            <person name="Ke H.-M."/>
            <person name="Monk M."/>
            <person name="Kocsube S."/>
            <person name="Drula E."/>
            <person name="Lipzen A."/>
            <person name="Balint B."/>
            <person name="Henrissat B."/>
            <person name="Andreopoulos B."/>
            <person name="Martin F.M."/>
            <person name="Harder C.B."/>
            <person name="Rigling D."/>
            <person name="Ford K.L."/>
            <person name="Foster G.D."/>
            <person name="Pangilinan J."/>
            <person name="Papanicolaou A."/>
            <person name="Barry K."/>
            <person name="LaButti K."/>
            <person name="Viragh M."/>
            <person name="Koriabine M."/>
            <person name="Yan M."/>
            <person name="Riley R."/>
            <person name="Champramary S."/>
            <person name="Plett K.L."/>
            <person name="Tsai I.J."/>
            <person name="Slot J."/>
            <person name="Sipos G."/>
            <person name="Plett J."/>
            <person name="Nagy L.G."/>
            <person name="Grigoriev I.V."/>
        </authorList>
    </citation>
    <scope>NUCLEOTIDE SEQUENCE</scope>
    <source>
        <strain evidence="2">HWK02</strain>
    </source>
</reference>
<organism evidence="2 3">
    <name type="scientific">Armillaria luteobubalina</name>
    <dbReference type="NCBI Taxonomy" id="153913"/>
    <lineage>
        <taxon>Eukaryota</taxon>
        <taxon>Fungi</taxon>
        <taxon>Dikarya</taxon>
        <taxon>Basidiomycota</taxon>
        <taxon>Agaricomycotina</taxon>
        <taxon>Agaricomycetes</taxon>
        <taxon>Agaricomycetidae</taxon>
        <taxon>Agaricales</taxon>
        <taxon>Marasmiineae</taxon>
        <taxon>Physalacriaceae</taxon>
        <taxon>Armillaria</taxon>
    </lineage>
</organism>
<gene>
    <name evidence="2" type="ORF">EDD18DRAFT_1464431</name>
</gene>
<dbReference type="EMBL" id="JAUEPU010000021">
    <property type="protein sequence ID" value="KAK0494390.1"/>
    <property type="molecule type" value="Genomic_DNA"/>
</dbReference>
<keyword evidence="3" id="KW-1185">Reference proteome</keyword>
<comment type="caution">
    <text evidence="2">The sequence shown here is derived from an EMBL/GenBank/DDBJ whole genome shotgun (WGS) entry which is preliminary data.</text>
</comment>